<dbReference type="EMBL" id="JAVXUO010002094">
    <property type="protein sequence ID" value="KAK2976267.1"/>
    <property type="molecule type" value="Genomic_DNA"/>
</dbReference>
<dbReference type="PANTHER" id="PTHR31175">
    <property type="entry name" value="AUXIN-RESPONSIVE FAMILY PROTEIN"/>
    <property type="match status" value="1"/>
</dbReference>
<dbReference type="Proteomes" id="UP001187471">
    <property type="component" value="Unassembled WGS sequence"/>
</dbReference>
<comment type="similarity">
    <text evidence="1">Belongs to the ARG7 family.</text>
</comment>
<accession>A0AA88QUA8</accession>
<keyword evidence="4" id="KW-1185">Reference proteome</keyword>
<dbReference type="PANTHER" id="PTHR31175:SF82">
    <property type="entry name" value="AUXIN-RESPONSIVE PROTEIN SAUR65"/>
    <property type="match status" value="1"/>
</dbReference>
<feature type="region of interest" description="Disordered" evidence="2">
    <location>
        <begin position="1"/>
        <end position="25"/>
    </location>
</feature>
<evidence type="ECO:0000313" key="3">
    <source>
        <dbReference type="EMBL" id="KAK2976267.1"/>
    </source>
</evidence>
<organism evidence="3 4">
    <name type="scientific">Escallonia rubra</name>
    <dbReference type="NCBI Taxonomy" id="112253"/>
    <lineage>
        <taxon>Eukaryota</taxon>
        <taxon>Viridiplantae</taxon>
        <taxon>Streptophyta</taxon>
        <taxon>Embryophyta</taxon>
        <taxon>Tracheophyta</taxon>
        <taxon>Spermatophyta</taxon>
        <taxon>Magnoliopsida</taxon>
        <taxon>eudicotyledons</taxon>
        <taxon>Gunneridae</taxon>
        <taxon>Pentapetalae</taxon>
        <taxon>asterids</taxon>
        <taxon>campanulids</taxon>
        <taxon>Escalloniales</taxon>
        <taxon>Escalloniaceae</taxon>
        <taxon>Escallonia</taxon>
    </lineage>
</organism>
<dbReference type="AlphaFoldDB" id="A0AA88QUA8"/>
<protein>
    <recommendedName>
        <fullName evidence="5">Small auxin up regulated protein</fullName>
    </recommendedName>
</protein>
<dbReference type="InterPro" id="IPR003676">
    <property type="entry name" value="SAUR_fam"/>
</dbReference>
<dbReference type="GO" id="GO:0009733">
    <property type="term" value="P:response to auxin"/>
    <property type="evidence" value="ECO:0007669"/>
    <property type="project" value="InterPro"/>
</dbReference>
<sequence length="236" mass="27137">MARKRQKLAAIRRQSIRSPKTRNGEKQPVALKGHFVVYSADQRRFVLPLVFLKTDIFRELLEIAEEDTPSPSLSLSHQKHHFLFLLLDRMISLMTLVKMARKWRNSTAISRKRISFPSNSEDVEADTNGTPLIADKGHFVVYSEDKRRFVIPLVYLNNEVIRQLLKMSEEEFGLPGNGPITLPCDAFFTEYIITLIRRGVAQDLEKAMIMTICEKRCTSSSSSLHQGQTNQRILVY</sequence>
<proteinExistence type="inferred from homology"/>
<evidence type="ECO:0000256" key="2">
    <source>
        <dbReference type="SAM" id="MobiDB-lite"/>
    </source>
</evidence>
<evidence type="ECO:0008006" key="5">
    <source>
        <dbReference type="Google" id="ProtNLM"/>
    </source>
</evidence>
<dbReference type="Pfam" id="PF02519">
    <property type="entry name" value="Auxin_inducible"/>
    <property type="match status" value="2"/>
</dbReference>
<gene>
    <name evidence="3" type="ORF">RJ640_026896</name>
</gene>
<evidence type="ECO:0000256" key="1">
    <source>
        <dbReference type="ARBA" id="ARBA00006974"/>
    </source>
</evidence>
<evidence type="ECO:0000313" key="4">
    <source>
        <dbReference type="Proteomes" id="UP001187471"/>
    </source>
</evidence>
<name>A0AA88QUA8_9ASTE</name>
<comment type="caution">
    <text evidence="3">The sequence shown here is derived from an EMBL/GenBank/DDBJ whole genome shotgun (WGS) entry which is preliminary data.</text>
</comment>
<reference evidence="3" key="1">
    <citation type="submission" date="2022-12" db="EMBL/GenBank/DDBJ databases">
        <title>Draft genome assemblies for two species of Escallonia (Escalloniales).</title>
        <authorList>
            <person name="Chanderbali A."/>
            <person name="Dervinis C."/>
            <person name="Anghel I."/>
            <person name="Soltis D."/>
            <person name="Soltis P."/>
            <person name="Zapata F."/>
        </authorList>
    </citation>
    <scope>NUCLEOTIDE SEQUENCE</scope>
    <source>
        <strain evidence="3">UCBG92.1500</strain>
        <tissue evidence="3">Leaf</tissue>
    </source>
</reference>